<dbReference type="HOGENOM" id="CLU_2512512_0_0_1"/>
<accession>H1V3A6</accession>
<evidence type="ECO:0000313" key="1">
    <source>
        <dbReference type="EMBL" id="CCF34708.1"/>
    </source>
</evidence>
<dbReference type="AlphaFoldDB" id="H1V3A6"/>
<sequence>MEVHVAKLFSKLESSGGSHSAPRSFPYENSLDTTEEDALRHGHTIIPVERDLCYELVESAGIDRDRHLKTSASADSSITLDMGLV</sequence>
<gene>
    <name evidence="1" type="ORF">CH063_06644</name>
</gene>
<proteinExistence type="predicted"/>
<organism evidence="1 2">
    <name type="scientific">Colletotrichum higginsianum (strain IMI 349063)</name>
    <name type="common">Crucifer anthracnose fungus</name>
    <dbReference type="NCBI Taxonomy" id="759273"/>
    <lineage>
        <taxon>Eukaryota</taxon>
        <taxon>Fungi</taxon>
        <taxon>Dikarya</taxon>
        <taxon>Ascomycota</taxon>
        <taxon>Pezizomycotina</taxon>
        <taxon>Sordariomycetes</taxon>
        <taxon>Hypocreomycetidae</taxon>
        <taxon>Glomerellales</taxon>
        <taxon>Glomerellaceae</taxon>
        <taxon>Colletotrichum</taxon>
        <taxon>Colletotrichum destructivum species complex</taxon>
    </lineage>
</organism>
<dbReference type="Proteomes" id="UP000007174">
    <property type="component" value="Unassembled WGS sequence"/>
</dbReference>
<protein>
    <submittedName>
        <fullName evidence="1">Uncharacterized protein</fullName>
    </submittedName>
</protein>
<evidence type="ECO:0000313" key="2">
    <source>
        <dbReference type="Proteomes" id="UP000007174"/>
    </source>
</evidence>
<reference evidence="2" key="1">
    <citation type="journal article" date="2012" name="Nat. Genet.">
        <title>Lifestyle transitions in plant pathogenic Colletotrichum fungi deciphered by genome and transcriptome analyses.</title>
        <authorList>
            <person name="O'Connell R.J."/>
            <person name="Thon M.R."/>
            <person name="Hacquard S."/>
            <person name="Amyotte S.G."/>
            <person name="Kleemann J."/>
            <person name="Torres M.F."/>
            <person name="Damm U."/>
            <person name="Buiate E.A."/>
            <person name="Epstein L."/>
            <person name="Alkan N."/>
            <person name="Altmueller J."/>
            <person name="Alvarado-Balderrama L."/>
            <person name="Bauser C.A."/>
            <person name="Becker C."/>
            <person name="Birren B.W."/>
            <person name="Chen Z."/>
            <person name="Choi J."/>
            <person name="Crouch J.A."/>
            <person name="Duvick J.P."/>
            <person name="Farman M.A."/>
            <person name="Gan P."/>
            <person name="Heiman D."/>
            <person name="Henrissat B."/>
            <person name="Howard R.J."/>
            <person name="Kabbage M."/>
            <person name="Koch C."/>
            <person name="Kracher B."/>
            <person name="Kubo Y."/>
            <person name="Law A.D."/>
            <person name="Lebrun M.-H."/>
            <person name="Lee Y.-H."/>
            <person name="Miyara I."/>
            <person name="Moore N."/>
            <person name="Neumann U."/>
            <person name="Nordstroem K."/>
            <person name="Panaccione D.G."/>
            <person name="Panstruga R."/>
            <person name="Place M."/>
            <person name="Proctor R.H."/>
            <person name="Prusky D."/>
            <person name="Rech G."/>
            <person name="Reinhardt R."/>
            <person name="Rollins J.A."/>
            <person name="Rounsley S."/>
            <person name="Schardl C.L."/>
            <person name="Schwartz D.C."/>
            <person name="Shenoy N."/>
            <person name="Shirasu K."/>
            <person name="Sikhakolli U.R."/>
            <person name="Stueber K."/>
            <person name="Sukno S.A."/>
            <person name="Sweigard J.A."/>
            <person name="Takano Y."/>
            <person name="Takahara H."/>
            <person name="Trail F."/>
            <person name="van der Does H.C."/>
            <person name="Voll L.M."/>
            <person name="Will I."/>
            <person name="Young S."/>
            <person name="Zeng Q."/>
            <person name="Zhang J."/>
            <person name="Zhou S."/>
            <person name="Dickman M.B."/>
            <person name="Schulze-Lefert P."/>
            <person name="Ver Loren van Themaat E."/>
            <person name="Ma L.-J."/>
            <person name="Vaillancourt L.J."/>
        </authorList>
    </citation>
    <scope>NUCLEOTIDE SEQUENCE [LARGE SCALE GENOMIC DNA]</scope>
    <source>
        <strain evidence="2">IMI 349063</strain>
    </source>
</reference>
<name>H1V3A6_COLHI</name>
<dbReference type="EMBL" id="CACQ02001243">
    <property type="protein sequence ID" value="CCF34708.1"/>
    <property type="molecule type" value="Genomic_DNA"/>
</dbReference>
<dbReference type="VEuPathDB" id="FungiDB:CH63R_04573"/>